<dbReference type="AlphaFoldDB" id="A0A6P4A7A1"/>
<dbReference type="SUPFAM" id="SSF51735">
    <property type="entry name" value="NAD(P)-binding Rossmann-fold domains"/>
    <property type="match status" value="1"/>
</dbReference>
<evidence type="ECO:0000313" key="5">
    <source>
        <dbReference type="Proteomes" id="UP001652623"/>
    </source>
</evidence>
<organism evidence="5 6">
    <name type="scientific">Ziziphus jujuba</name>
    <name type="common">Chinese jujube</name>
    <name type="synonym">Ziziphus sativa</name>
    <dbReference type="NCBI Taxonomy" id="326968"/>
    <lineage>
        <taxon>Eukaryota</taxon>
        <taxon>Viridiplantae</taxon>
        <taxon>Streptophyta</taxon>
        <taxon>Embryophyta</taxon>
        <taxon>Tracheophyta</taxon>
        <taxon>Spermatophyta</taxon>
        <taxon>Magnoliopsida</taxon>
        <taxon>eudicotyledons</taxon>
        <taxon>Gunneridae</taxon>
        <taxon>Pentapetalae</taxon>
        <taxon>rosids</taxon>
        <taxon>fabids</taxon>
        <taxon>Rosales</taxon>
        <taxon>Rhamnaceae</taxon>
        <taxon>Paliureae</taxon>
        <taxon>Ziziphus</taxon>
    </lineage>
</organism>
<proteinExistence type="inferred from homology"/>
<dbReference type="FunFam" id="3.40.50.720:FF:000085">
    <property type="entry name" value="Dihydroflavonol reductase"/>
    <property type="match status" value="1"/>
</dbReference>
<name>A0A6P4A7A1_ZIZJJ</name>
<accession>A0A6P4A7A1</accession>
<gene>
    <name evidence="6" type="primary">LOC107416049</name>
</gene>
<dbReference type="PANTHER" id="PTHR10366:SF776">
    <property type="entry name" value="NAD(P)-BINDING ROSSMANN-FOLD SUPERFAMILY PROTEIN"/>
    <property type="match status" value="1"/>
</dbReference>
<evidence type="ECO:0000256" key="1">
    <source>
        <dbReference type="ARBA" id="ARBA00022857"/>
    </source>
</evidence>
<evidence type="ECO:0000259" key="4">
    <source>
        <dbReference type="Pfam" id="PF01370"/>
    </source>
</evidence>
<protein>
    <submittedName>
        <fullName evidence="6">Cinnamoyl-CoA reductase 1</fullName>
    </submittedName>
</protein>
<comment type="similarity">
    <text evidence="3">Belongs to the NAD(P)-dependent epimerase/dehydratase family. Dihydroflavonol-4-reductase subfamily.</text>
</comment>
<keyword evidence="5" id="KW-1185">Reference proteome</keyword>
<dbReference type="Gene3D" id="3.40.50.720">
    <property type="entry name" value="NAD(P)-binding Rossmann-like Domain"/>
    <property type="match status" value="1"/>
</dbReference>
<feature type="domain" description="NAD-dependent epimerase/dehydratase" evidence="4">
    <location>
        <begin position="9"/>
        <end position="249"/>
    </location>
</feature>
<dbReference type="InterPro" id="IPR001509">
    <property type="entry name" value="Epimerase_deHydtase"/>
</dbReference>
<sequence>MALHHKGSVCVTGAGGFVASWVINLLLSKGYLVHGTVRQPEDEKNAHLFKLERAEEKLRLFRTDLLDYDSMLSAIEGCDGVFHVASPVPSTTVPNPEVEVVETAVKGTLNVAKACVEAKVKRLVFVSSAAAVGMNPKWSAGQALDETCWSDKDYCRTIKHWYSLSKTEAESEAMEFGEKNGLDVVAVCPSLVLGPILQTNVNASSLILLKLFKGGNDESETTLENTERRIVDVRDAAEAVVMAFEKTEAQGRYICTSHPIKTSHLVDKLRIIYPHPNYPNNFFDVEKDIRLSSEKLQRLGWRFRALDETLMDSLKSYQDAELLDNVIHAL</sequence>
<evidence type="ECO:0000313" key="6">
    <source>
        <dbReference type="RefSeq" id="XP_015879982.3"/>
    </source>
</evidence>
<reference evidence="6" key="1">
    <citation type="submission" date="2025-08" db="UniProtKB">
        <authorList>
            <consortium name="RefSeq"/>
        </authorList>
    </citation>
    <scope>IDENTIFICATION</scope>
    <source>
        <tissue evidence="6">Seedling</tissue>
    </source>
</reference>
<dbReference type="Proteomes" id="UP001652623">
    <property type="component" value="Chromosome 5"/>
</dbReference>
<dbReference type="GeneID" id="107416049"/>
<dbReference type="GO" id="GO:0016616">
    <property type="term" value="F:oxidoreductase activity, acting on the CH-OH group of donors, NAD or NADP as acceptor"/>
    <property type="evidence" value="ECO:0007669"/>
    <property type="project" value="TreeGrafter"/>
</dbReference>
<dbReference type="InterPro" id="IPR050425">
    <property type="entry name" value="NAD(P)_dehydrat-like"/>
</dbReference>
<dbReference type="CDD" id="cd08958">
    <property type="entry name" value="FR_SDR_e"/>
    <property type="match status" value="1"/>
</dbReference>
<evidence type="ECO:0000256" key="2">
    <source>
        <dbReference type="ARBA" id="ARBA00023002"/>
    </source>
</evidence>
<dbReference type="Pfam" id="PF01370">
    <property type="entry name" value="Epimerase"/>
    <property type="match status" value="1"/>
</dbReference>
<dbReference type="PANTHER" id="PTHR10366">
    <property type="entry name" value="NAD DEPENDENT EPIMERASE/DEHYDRATASE"/>
    <property type="match status" value="1"/>
</dbReference>
<keyword evidence="1" id="KW-0521">NADP</keyword>
<evidence type="ECO:0000256" key="3">
    <source>
        <dbReference type="ARBA" id="ARBA00023445"/>
    </source>
</evidence>
<dbReference type="InterPro" id="IPR036291">
    <property type="entry name" value="NAD(P)-bd_dom_sf"/>
</dbReference>
<dbReference type="RefSeq" id="XP_015879982.3">
    <property type="nucleotide sequence ID" value="XM_016024496.4"/>
</dbReference>
<keyword evidence="2" id="KW-0560">Oxidoreductase</keyword>
<dbReference type="KEGG" id="zju:107416049"/>